<keyword evidence="3" id="KW-0677">Repeat</keyword>
<evidence type="ECO:0000256" key="3">
    <source>
        <dbReference type="ARBA" id="ARBA00022737"/>
    </source>
</evidence>
<accession>A0A8H6VY88</accession>
<dbReference type="GO" id="GO:0016020">
    <property type="term" value="C:membrane"/>
    <property type="evidence" value="ECO:0007669"/>
    <property type="project" value="UniProtKB-SubCell"/>
</dbReference>
<dbReference type="InterPro" id="IPR023395">
    <property type="entry name" value="MCP_dom_sf"/>
</dbReference>
<reference evidence="9" key="1">
    <citation type="submission" date="2020-05" db="EMBL/GenBank/DDBJ databases">
        <title>Mycena genomes resolve the evolution of fungal bioluminescence.</title>
        <authorList>
            <person name="Tsai I.J."/>
        </authorList>
    </citation>
    <scope>NUCLEOTIDE SEQUENCE</scope>
    <source>
        <strain evidence="9">110903Hualien_Pintung</strain>
    </source>
</reference>
<evidence type="ECO:0000256" key="6">
    <source>
        <dbReference type="PROSITE-ProRule" id="PRU00282"/>
    </source>
</evidence>
<dbReference type="PANTHER" id="PTHR24089">
    <property type="entry name" value="SOLUTE CARRIER FAMILY 25"/>
    <property type="match status" value="1"/>
</dbReference>
<sequence>MSESIQRRNEDAHQEIYDTGMEFRRKGDEYVDNQLKNGVSDFMKPMQQTFVSVSTPVWSKIFFLRSDSVAFGVWGSSGSHVSVGYRFDAVHDFETLNTPLFHNLTRALVLHPIDLYSDSSFMLTQTNGGTASFTFNGTAFTIFGSKRSNHGLYQVTVDGTTFPADDGEAADPGIFQTPTFSSPLLTQGLHTVTFTNQGSTFVDIDFIEIMSSVGDAEEDLLVSTVQDTDVSSAGFSFEPQSQWGTNVPQVGTYSGSSGHVSIDGGQAVSYSATKQFFHPQTLLFSAVNLGAGTHSVNISYTPAQPGQIFAIDYANVYTTKSLGGTSTLTTVNGSSSAKSGLSGGAIAAVIISILFILFIIAAMVFILRRRRRRRQQTMPTPMSQPPMRSPEFVAPVVYASQPQPQAQPQSRAVPSTRYPSTIVNYYANEARILTVDTQSQAGSSAYDSESPTSRYAPAMPAKTQPPPLPTDRASQFAPPAYPGMVITVFSAFLLSWQATSLRAVSVRTTARRLPVTDISIQAGAASRTVVSPLERLKIIQQVQPQSSSTQYKGVWRSLVRMWREEGFRGFMRGNAINCVRIVPYSAVQFTAYETFKREMVRFFWLQGARHTQTFDCRCSGGNMLTTTYPLDLVRARLSIATASIPISVQQSKNPPGNLTKAALSAAYHTSSSYAASELTIVGMTRKIVREEGGARALYRGLVATAMGVAPYSPGINFAAYEFLRGVITPPGKTSVPRKLACGALAGGISQCLTYPFDVLRRKLQVSGMRSSGLNIQYTGAIDAMRGILKTEGFIGLYRGLWVNVLKVAPSVATSFFTYELVKEYLLGQ</sequence>
<evidence type="ECO:0000256" key="7">
    <source>
        <dbReference type="SAM" id="MobiDB-lite"/>
    </source>
</evidence>
<feature type="repeat" description="Solcar" evidence="6">
    <location>
        <begin position="733"/>
        <end position="824"/>
    </location>
</feature>
<dbReference type="Proteomes" id="UP000613580">
    <property type="component" value="Unassembled WGS sequence"/>
</dbReference>
<gene>
    <name evidence="9" type="ORF">HMN09_01043600</name>
</gene>
<dbReference type="SUPFAM" id="SSF103506">
    <property type="entry name" value="Mitochondrial carrier"/>
    <property type="match status" value="1"/>
</dbReference>
<dbReference type="Pfam" id="PF00153">
    <property type="entry name" value="Mito_carr"/>
    <property type="match status" value="3"/>
</dbReference>
<feature type="region of interest" description="Disordered" evidence="7">
    <location>
        <begin position="439"/>
        <end position="469"/>
    </location>
</feature>
<comment type="subcellular location">
    <subcellularLocation>
        <location evidence="1">Membrane</location>
        <topology evidence="1">Multi-pass membrane protein</topology>
    </subcellularLocation>
</comment>
<name>A0A8H6VY88_MYCCL</name>
<feature type="compositionally biased region" description="Polar residues" evidence="7">
    <location>
        <begin position="439"/>
        <end position="453"/>
    </location>
</feature>
<proteinExistence type="predicted"/>
<dbReference type="AlphaFoldDB" id="A0A8H6VY88"/>
<dbReference type="Gene3D" id="2.60.120.260">
    <property type="entry name" value="Galactose-binding domain-like"/>
    <property type="match status" value="1"/>
</dbReference>
<dbReference type="OrthoDB" id="270584at2759"/>
<dbReference type="PROSITE" id="PS50920">
    <property type="entry name" value="SOLCAR"/>
    <property type="match status" value="2"/>
</dbReference>
<evidence type="ECO:0000256" key="2">
    <source>
        <dbReference type="ARBA" id="ARBA00022692"/>
    </source>
</evidence>
<dbReference type="EMBL" id="JACAZE010000015">
    <property type="protein sequence ID" value="KAF7298217.1"/>
    <property type="molecule type" value="Genomic_DNA"/>
</dbReference>
<evidence type="ECO:0000256" key="1">
    <source>
        <dbReference type="ARBA" id="ARBA00004141"/>
    </source>
</evidence>
<feature type="transmembrane region" description="Helical" evidence="8">
    <location>
        <begin position="345"/>
        <end position="367"/>
    </location>
</feature>
<evidence type="ECO:0000256" key="4">
    <source>
        <dbReference type="ARBA" id="ARBA00022989"/>
    </source>
</evidence>
<evidence type="ECO:0000313" key="9">
    <source>
        <dbReference type="EMBL" id="KAF7298217.1"/>
    </source>
</evidence>
<protein>
    <recommendedName>
        <fullName evidence="11">Mitochondrial carrier protein</fullName>
    </recommendedName>
</protein>
<keyword evidence="5 6" id="KW-0472">Membrane</keyword>
<dbReference type="InterPro" id="IPR018108">
    <property type="entry name" value="MCP_transmembrane"/>
</dbReference>
<dbReference type="Gene3D" id="1.50.40.10">
    <property type="entry name" value="Mitochondrial carrier domain"/>
    <property type="match status" value="1"/>
</dbReference>
<evidence type="ECO:0000256" key="5">
    <source>
        <dbReference type="ARBA" id="ARBA00023136"/>
    </source>
</evidence>
<comment type="caution">
    <text evidence="9">The sequence shown here is derived from an EMBL/GenBank/DDBJ whole genome shotgun (WGS) entry which is preliminary data.</text>
</comment>
<feature type="repeat" description="Solcar" evidence="6">
    <location>
        <begin position="510"/>
        <end position="598"/>
    </location>
</feature>
<keyword evidence="4 8" id="KW-1133">Transmembrane helix</keyword>
<evidence type="ECO:0000313" key="10">
    <source>
        <dbReference type="Proteomes" id="UP000613580"/>
    </source>
</evidence>
<organism evidence="9 10">
    <name type="scientific">Mycena chlorophos</name>
    <name type="common">Agaric fungus</name>
    <name type="synonym">Agaricus chlorophos</name>
    <dbReference type="NCBI Taxonomy" id="658473"/>
    <lineage>
        <taxon>Eukaryota</taxon>
        <taxon>Fungi</taxon>
        <taxon>Dikarya</taxon>
        <taxon>Basidiomycota</taxon>
        <taxon>Agaricomycotina</taxon>
        <taxon>Agaricomycetes</taxon>
        <taxon>Agaricomycetidae</taxon>
        <taxon>Agaricales</taxon>
        <taxon>Marasmiineae</taxon>
        <taxon>Mycenaceae</taxon>
        <taxon>Mycena</taxon>
    </lineage>
</organism>
<evidence type="ECO:0008006" key="11">
    <source>
        <dbReference type="Google" id="ProtNLM"/>
    </source>
</evidence>
<keyword evidence="10" id="KW-1185">Reference proteome</keyword>
<keyword evidence="2 6" id="KW-0812">Transmembrane</keyword>
<evidence type="ECO:0000256" key="8">
    <source>
        <dbReference type="SAM" id="Phobius"/>
    </source>
</evidence>
<feature type="transmembrane region" description="Helical" evidence="8">
    <location>
        <begin position="480"/>
        <end position="498"/>
    </location>
</feature>